<dbReference type="FunFam" id="3.40.720.10:FF:000011">
    <property type="entry name" value="Non-specific phospholipase C1"/>
    <property type="match status" value="1"/>
</dbReference>
<organism evidence="5 6">
    <name type="scientific">Digitaria exilis</name>
    <dbReference type="NCBI Taxonomy" id="1010633"/>
    <lineage>
        <taxon>Eukaryota</taxon>
        <taxon>Viridiplantae</taxon>
        <taxon>Streptophyta</taxon>
        <taxon>Embryophyta</taxon>
        <taxon>Tracheophyta</taxon>
        <taxon>Spermatophyta</taxon>
        <taxon>Magnoliopsida</taxon>
        <taxon>Liliopsida</taxon>
        <taxon>Poales</taxon>
        <taxon>Poaceae</taxon>
        <taxon>PACMAD clade</taxon>
        <taxon>Panicoideae</taxon>
        <taxon>Panicodae</taxon>
        <taxon>Paniceae</taxon>
        <taxon>Anthephorinae</taxon>
        <taxon>Digitaria</taxon>
    </lineage>
</organism>
<dbReference type="PANTHER" id="PTHR31956">
    <property type="entry name" value="NON-SPECIFIC PHOSPHOLIPASE C4-RELATED"/>
    <property type="match status" value="1"/>
</dbReference>
<evidence type="ECO:0000313" key="5">
    <source>
        <dbReference type="EMBL" id="KAF8762151.1"/>
    </source>
</evidence>
<evidence type="ECO:0000256" key="1">
    <source>
        <dbReference type="ARBA" id="ARBA00009717"/>
    </source>
</evidence>
<dbReference type="GO" id="GO:0042578">
    <property type="term" value="F:phosphoric ester hydrolase activity"/>
    <property type="evidence" value="ECO:0007669"/>
    <property type="project" value="UniProtKB-ARBA"/>
</dbReference>
<evidence type="ECO:0000256" key="4">
    <source>
        <dbReference type="SAM" id="SignalP"/>
    </source>
</evidence>
<feature type="region of interest" description="Disordered" evidence="3">
    <location>
        <begin position="166"/>
        <end position="205"/>
    </location>
</feature>
<keyword evidence="2" id="KW-0378">Hydrolase</keyword>
<protein>
    <recommendedName>
        <fullName evidence="7">Non-specific phospholipase C6</fullName>
    </recommendedName>
</protein>
<dbReference type="InterPro" id="IPR017850">
    <property type="entry name" value="Alkaline_phosphatase_core_sf"/>
</dbReference>
<name>A0A835FKY9_9POAL</name>
<evidence type="ECO:0000313" key="6">
    <source>
        <dbReference type="Proteomes" id="UP000636709"/>
    </source>
</evidence>
<comment type="caution">
    <text evidence="5">The sequence shown here is derived from an EMBL/GenBank/DDBJ whole genome shotgun (WGS) entry which is preliminary data.</text>
</comment>
<gene>
    <name evidence="5" type="ORF">HU200_009695</name>
</gene>
<dbReference type="GO" id="GO:0009395">
    <property type="term" value="P:phospholipid catabolic process"/>
    <property type="evidence" value="ECO:0007669"/>
    <property type="project" value="TreeGrafter"/>
</dbReference>
<feature type="signal peptide" evidence="4">
    <location>
        <begin position="1"/>
        <end position="32"/>
    </location>
</feature>
<reference evidence="5" key="1">
    <citation type="submission" date="2020-07" db="EMBL/GenBank/DDBJ databases">
        <title>Genome sequence and genetic diversity analysis of an under-domesticated orphan crop, white fonio (Digitaria exilis).</title>
        <authorList>
            <person name="Bennetzen J.L."/>
            <person name="Chen S."/>
            <person name="Ma X."/>
            <person name="Wang X."/>
            <person name="Yssel A.E.J."/>
            <person name="Chaluvadi S.R."/>
            <person name="Johnson M."/>
            <person name="Gangashetty P."/>
            <person name="Hamidou F."/>
            <person name="Sanogo M.D."/>
            <person name="Zwaenepoel A."/>
            <person name="Wallace J."/>
            <person name="Van De Peer Y."/>
            <person name="Van Deynze A."/>
        </authorList>
    </citation>
    <scope>NUCLEOTIDE SEQUENCE</scope>
    <source>
        <tissue evidence="5">Leaves</tissue>
    </source>
</reference>
<evidence type="ECO:0000256" key="2">
    <source>
        <dbReference type="ARBA" id="ARBA00022801"/>
    </source>
</evidence>
<dbReference type="EMBL" id="JACEFO010000662">
    <property type="protein sequence ID" value="KAF8762151.1"/>
    <property type="molecule type" value="Genomic_DNA"/>
</dbReference>
<dbReference type="PANTHER" id="PTHR31956:SF2">
    <property type="entry name" value="NON-SPECIFIC PHOSPHOLIPASE C6"/>
    <property type="match status" value="1"/>
</dbReference>
<feature type="chain" id="PRO_5032440038" description="Non-specific phospholipase C6" evidence="4">
    <location>
        <begin position="33"/>
        <end position="737"/>
    </location>
</feature>
<dbReference type="AlphaFoldDB" id="A0A835FKY9"/>
<dbReference type="Proteomes" id="UP000636709">
    <property type="component" value="Unassembled WGS sequence"/>
</dbReference>
<comment type="similarity">
    <text evidence="1">Belongs to the bacterial phospholipase C family.</text>
</comment>
<dbReference type="OrthoDB" id="5135119at2759"/>
<proteinExistence type="inferred from homology"/>
<keyword evidence="4" id="KW-0732">Signal</keyword>
<accession>A0A835FKY9</accession>
<keyword evidence="6" id="KW-1185">Reference proteome</keyword>
<dbReference type="InterPro" id="IPR007312">
    <property type="entry name" value="Phosphoesterase"/>
</dbReference>
<sequence length="737" mass="80448">MSSCAETSRAAHVRACVQAALVLPLCLSSSQASSMQIKQRQLGDLADSVGDAATEPDSIRGHLRGQWLRRQSISRAVIGCYYTATCSGFHPASTKIFGRSGDEVAAAHTCRSDETRHGACASPTPVTRPRATPVTGAWMHPWPPQPNECRQTPASPCLPRPVSPIPHSHEHGYNETQHNATGPRHGIPSNTTRAMATGSPRRRRAPWPLPAPLLLLLLLLFAGGKAMANAAATGDDGARPSPIKNVVVLALENRSFDHMLGWMRRLLGLPIDGLTGAECNPNSTTTSTSSTICVSADADLVVPDDPGHSFEDVLEQVFGAINIPTSQQPSMSGFVRSALSINTLLSSFVMRAFRPSLLPSFATLAQSFAVFDRWFSSIPGPTQPNRLFLYSATSHGAVAHDKLDLLLGYPQRTIFDSLAADGHGFAVYFKTIPTVLFYRRLRSLRYASRSFHRYDASFRDHARRGVLPALSVIEPRYFDLAGAPADDDHPAHDVANGQRLVKEVYEALRAGPQWNQTLLVVTYDEHGGFYDHVATPTAGVPSPDGIRGPPPFFFRFDRLGVRVPTIMVSPWIKKGTVVGRPVGPTDTSEFEHSSIPATIKKIFNLSSDFLTKRDAWAGTFEHIFTELDQPRTDCPETLPEVPFERPTPPKEHGWLSDFQRELVELASFLNGDYMLTSLAQEARKKKMTVKQADAYVRRAITGFLQASKQAVRLGANESAIVTMRSSLTSKSTAGSSP</sequence>
<evidence type="ECO:0000256" key="3">
    <source>
        <dbReference type="SAM" id="MobiDB-lite"/>
    </source>
</evidence>
<dbReference type="Gene3D" id="3.40.720.10">
    <property type="entry name" value="Alkaline Phosphatase, subunit A"/>
    <property type="match status" value="2"/>
</dbReference>
<dbReference type="Pfam" id="PF04185">
    <property type="entry name" value="Phosphoesterase"/>
    <property type="match status" value="1"/>
</dbReference>
<evidence type="ECO:0008006" key="7">
    <source>
        <dbReference type="Google" id="ProtNLM"/>
    </source>
</evidence>